<accession>A0ABV0VL95</accession>
<keyword evidence="2" id="KW-1185">Reference proteome</keyword>
<organism evidence="1 2">
    <name type="scientific">Ilyodon furcidens</name>
    <name type="common">goldbreast splitfin</name>
    <dbReference type="NCBI Taxonomy" id="33524"/>
    <lineage>
        <taxon>Eukaryota</taxon>
        <taxon>Metazoa</taxon>
        <taxon>Chordata</taxon>
        <taxon>Craniata</taxon>
        <taxon>Vertebrata</taxon>
        <taxon>Euteleostomi</taxon>
        <taxon>Actinopterygii</taxon>
        <taxon>Neopterygii</taxon>
        <taxon>Teleostei</taxon>
        <taxon>Neoteleostei</taxon>
        <taxon>Acanthomorphata</taxon>
        <taxon>Ovalentaria</taxon>
        <taxon>Atherinomorphae</taxon>
        <taxon>Cyprinodontiformes</taxon>
        <taxon>Goodeidae</taxon>
        <taxon>Ilyodon</taxon>
    </lineage>
</organism>
<comment type="caution">
    <text evidence="1">The sequence shown here is derived from an EMBL/GenBank/DDBJ whole genome shotgun (WGS) entry which is preliminary data.</text>
</comment>
<proteinExistence type="predicted"/>
<sequence>MTESPHAYRVLLLTELCDSERNVRRMTRALKNTALQQHRIPVDKALQILNEESPPLVVDRDKLKELLDKVVTKTEGYEVYKLEKLYAVLCQSIYTHRLNYNKTALIQELEQRIQDF</sequence>
<dbReference type="EMBL" id="JAHRIQ010109288">
    <property type="protein sequence ID" value="MEQ2257166.1"/>
    <property type="molecule type" value="Genomic_DNA"/>
</dbReference>
<protein>
    <submittedName>
        <fullName evidence="1">Uncharacterized protein</fullName>
    </submittedName>
</protein>
<dbReference type="Proteomes" id="UP001482620">
    <property type="component" value="Unassembled WGS sequence"/>
</dbReference>
<name>A0ABV0VL95_9TELE</name>
<reference evidence="1 2" key="1">
    <citation type="submission" date="2021-06" db="EMBL/GenBank/DDBJ databases">
        <authorList>
            <person name="Palmer J.M."/>
        </authorList>
    </citation>
    <scope>NUCLEOTIDE SEQUENCE [LARGE SCALE GENOMIC DNA]</scope>
    <source>
        <strain evidence="2">if_2019</strain>
        <tissue evidence="1">Muscle</tissue>
    </source>
</reference>
<evidence type="ECO:0000313" key="2">
    <source>
        <dbReference type="Proteomes" id="UP001482620"/>
    </source>
</evidence>
<gene>
    <name evidence="1" type="ORF">ILYODFUR_031830</name>
</gene>
<evidence type="ECO:0000313" key="1">
    <source>
        <dbReference type="EMBL" id="MEQ2257166.1"/>
    </source>
</evidence>